<evidence type="ECO:0000256" key="5">
    <source>
        <dbReference type="ARBA" id="ARBA00023251"/>
    </source>
</evidence>
<dbReference type="PANTHER" id="PTHR35333">
    <property type="entry name" value="BETA-LACTAMASE"/>
    <property type="match status" value="1"/>
</dbReference>
<accession>B3E6E6</accession>
<keyword evidence="10" id="KW-1185">Reference proteome</keyword>
<dbReference type="HOGENOM" id="CLU_031960_6_0_7"/>
<name>B3E6E6_TRIL1</name>
<evidence type="ECO:0000256" key="2">
    <source>
        <dbReference type="ARBA" id="ARBA00009009"/>
    </source>
</evidence>
<dbReference type="KEGG" id="glo:Glov_2580"/>
<dbReference type="InterPro" id="IPR012338">
    <property type="entry name" value="Beta-lactam/transpept-like"/>
</dbReference>
<dbReference type="InterPro" id="IPR023650">
    <property type="entry name" value="Beta-lactam_class-A_AS"/>
</dbReference>
<keyword evidence="5 6" id="KW-0046">Antibiotic resistance</keyword>
<dbReference type="RefSeq" id="WP_012470625.1">
    <property type="nucleotide sequence ID" value="NC_010814.1"/>
</dbReference>
<dbReference type="PANTHER" id="PTHR35333:SF3">
    <property type="entry name" value="BETA-LACTAMASE-TYPE TRANSPEPTIDASE FOLD CONTAINING PROTEIN"/>
    <property type="match status" value="1"/>
</dbReference>
<comment type="catalytic activity">
    <reaction evidence="1 6">
        <text>a beta-lactam + H2O = a substituted beta-amino acid</text>
        <dbReference type="Rhea" id="RHEA:20401"/>
        <dbReference type="ChEBI" id="CHEBI:15377"/>
        <dbReference type="ChEBI" id="CHEBI:35627"/>
        <dbReference type="ChEBI" id="CHEBI:140347"/>
        <dbReference type="EC" id="3.5.2.6"/>
    </reaction>
</comment>
<evidence type="ECO:0000256" key="7">
    <source>
        <dbReference type="SAM" id="MobiDB-lite"/>
    </source>
</evidence>
<comment type="similarity">
    <text evidence="2 6">Belongs to the class-A beta-lactamase family.</text>
</comment>
<keyword evidence="4 6" id="KW-0378">Hydrolase</keyword>
<feature type="domain" description="Beta-lactamase class A catalytic" evidence="8">
    <location>
        <begin position="52"/>
        <end position="269"/>
    </location>
</feature>
<dbReference type="Gene3D" id="3.40.710.10">
    <property type="entry name" value="DD-peptidase/beta-lactamase superfamily"/>
    <property type="match status" value="1"/>
</dbReference>
<evidence type="ECO:0000313" key="10">
    <source>
        <dbReference type="Proteomes" id="UP000002420"/>
    </source>
</evidence>
<dbReference type="GO" id="GO:0046677">
    <property type="term" value="P:response to antibiotic"/>
    <property type="evidence" value="ECO:0007669"/>
    <property type="project" value="UniProtKB-UniRule"/>
</dbReference>
<dbReference type="NCBIfam" id="NF033103">
    <property type="entry name" value="bla_class_A"/>
    <property type="match status" value="1"/>
</dbReference>
<dbReference type="InterPro" id="IPR000871">
    <property type="entry name" value="Beta-lactam_class-A"/>
</dbReference>
<dbReference type="eggNOG" id="COG2367">
    <property type="taxonomic scope" value="Bacteria"/>
</dbReference>
<evidence type="ECO:0000256" key="1">
    <source>
        <dbReference type="ARBA" id="ARBA00001526"/>
    </source>
</evidence>
<gene>
    <name evidence="9" type="ordered locus">Glov_2580</name>
</gene>
<dbReference type="InterPro" id="IPR045155">
    <property type="entry name" value="Beta-lactam_cat"/>
</dbReference>
<evidence type="ECO:0000259" key="8">
    <source>
        <dbReference type="Pfam" id="PF13354"/>
    </source>
</evidence>
<evidence type="ECO:0000256" key="6">
    <source>
        <dbReference type="RuleBase" id="RU361140"/>
    </source>
</evidence>
<dbReference type="Pfam" id="PF13354">
    <property type="entry name" value="Beta-lactamase2"/>
    <property type="match status" value="1"/>
</dbReference>
<evidence type="ECO:0000256" key="3">
    <source>
        <dbReference type="ARBA" id="ARBA00012865"/>
    </source>
</evidence>
<evidence type="ECO:0000256" key="4">
    <source>
        <dbReference type="ARBA" id="ARBA00022801"/>
    </source>
</evidence>
<dbReference type="STRING" id="398767.Glov_2580"/>
<evidence type="ECO:0000313" key="9">
    <source>
        <dbReference type="EMBL" id="ACD96293.1"/>
    </source>
</evidence>
<dbReference type="SUPFAM" id="SSF56601">
    <property type="entry name" value="beta-lactamase/transpeptidase-like"/>
    <property type="match status" value="1"/>
</dbReference>
<dbReference type="EC" id="3.5.2.6" evidence="3 6"/>
<sequence>MERRNYRHYLTSIFLICLAVTVWVLQAKAAEPQKLIGEQISMIEKRHGGRLGIAALNTATGMRIEYRSAERFAMCSTFKFILVAAVLKQVDEKKISLDRGIPYTTADLLDWAPITKKHVSDGAMTVERLCAAAIEYSDNTAANLLLDLLGGPKAVTAYARSLGDSVTRLDRNEPSLNDNLPNDDRDTTSPSSMVETMNKVLSGHALSPSSRKILENYLLANTTGANRLRAGIPLDWRVGDKTGTGSNGAVNDIAVMWPPDRSPIFVAVYYSGSPSPNSDREAVLAEVGKLIAIEFNKRSH</sequence>
<protein>
    <recommendedName>
        <fullName evidence="3 6">Beta-lactamase</fullName>
        <ecNumber evidence="3 6">3.5.2.6</ecNumber>
    </recommendedName>
</protein>
<dbReference type="EMBL" id="CP001089">
    <property type="protein sequence ID" value="ACD96293.1"/>
    <property type="molecule type" value="Genomic_DNA"/>
</dbReference>
<reference evidence="9 10" key="1">
    <citation type="submission" date="2008-05" db="EMBL/GenBank/DDBJ databases">
        <title>Complete sequence of chromosome of Geobacter lovleyi SZ.</title>
        <authorList>
            <consortium name="US DOE Joint Genome Institute"/>
            <person name="Lucas S."/>
            <person name="Copeland A."/>
            <person name="Lapidus A."/>
            <person name="Glavina del Rio T."/>
            <person name="Dalin E."/>
            <person name="Tice H."/>
            <person name="Bruce D."/>
            <person name="Goodwin L."/>
            <person name="Pitluck S."/>
            <person name="Chertkov O."/>
            <person name="Meincke L."/>
            <person name="Brettin T."/>
            <person name="Detter J.C."/>
            <person name="Han C."/>
            <person name="Tapia R."/>
            <person name="Kuske C.R."/>
            <person name="Schmutz J."/>
            <person name="Larimer F."/>
            <person name="Land M."/>
            <person name="Hauser L."/>
            <person name="Kyrpides N."/>
            <person name="Mikhailova N."/>
            <person name="Sung Y."/>
            <person name="Fletcher K.E."/>
            <person name="Ritalahti K.M."/>
            <person name="Loeffler F.E."/>
            <person name="Richardson P."/>
        </authorList>
    </citation>
    <scope>NUCLEOTIDE SEQUENCE [LARGE SCALE GENOMIC DNA]</scope>
    <source>
        <strain evidence="10">ATCC BAA-1151 / DSM 17278 / SZ</strain>
    </source>
</reference>
<feature type="region of interest" description="Disordered" evidence="7">
    <location>
        <begin position="168"/>
        <end position="192"/>
    </location>
</feature>
<dbReference type="GO" id="GO:0030655">
    <property type="term" value="P:beta-lactam antibiotic catabolic process"/>
    <property type="evidence" value="ECO:0007669"/>
    <property type="project" value="InterPro"/>
</dbReference>
<dbReference type="GO" id="GO:0008800">
    <property type="term" value="F:beta-lactamase activity"/>
    <property type="evidence" value="ECO:0007669"/>
    <property type="project" value="UniProtKB-UniRule"/>
</dbReference>
<dbReference type="AlphaFoldDB" id="B3E6E6"/>
<dbReference type="PROSITE" id="PS00146">
    <property type="entry name" value="BETA_LACTAMASE_A"/>
    <property type="match status" value="1"/>
</dbReference>
<organism evidence="9 10">
    <name type="scientific">Trichlorobacter lovleyi (strain ATCC BAA-1151 / DSM 17278 / SZ)</name>
    <name type="common">Geobacter lovleyi</name>
    <dbReference type="NCBI Taxonomy" id="398767"/>
    <lineage>
        <taxon>Bacteria</taxon>
        <taxon>Pseudomonadati</taxon>
        <taxon>Thermodesulfobacteriota</taxon>
        <taxon>Desulfuromonadia</taxon>
        <taxon>Geobacterales</taxon>
        <taxon>Geobacteraceae</taxon>
        <taxon>Trichlorobacter</taxon>
    </lineage>
</organism>
<proteinExistence type="inferred from homology"/>
<dbReference type="Proteomes" id="UP000002420">
    <property type="component" value="Chromosome"/>
</dbReference>
<dbReference type="PRINTS" id="PR00118">
    <property type="entry name" value="BLACTAMASEA"/>
</dbReference>